<comment type="caution">
    <text evidence="1">The sequence shown here is derived from an EMBL/GenBank/DDBJ whole genome shotgun (WGS) entry which is preliminary data.</text>
</comment>
<accession>A0A9D1NQ94</accession>
<dbReference type="Proteomes" id="UP000823960">
    <property type="component" value="Unassembled WGS sequence"/>
</dbReference>
<sequence>MKKIICKKEYDTDNASLLKKVAFGEFGDTSGYEESLYQMESGSYFLYVNGGVNSIYPREDIKRMSEAKAKEWLKAHE</sequence>
<reference evidence="1" key="1">
    <citation type="submission" date="2020-10" db="EMBL/GenBank/DDBJ databases">
        <authorList>
            <person name="Gilroy R."/>
        </authorList>
    </citation>
    <scope>NUCLEOTIDE SEQUENCE</scope>
    <source>
        <strain evidence="1">1370</strain>
    </source>
</reference>
<dbReference type="EMBL" id="DVOL01000049">
    <property type="protein sequence ID" value="HIV10831.1"/>
    <property type="molecule type" value="Genomic_DNA"/>
</dbReference>
<gene>
    <name evidence="1" type="ORF">IAD28_03940</name>
</gene>
<proteinExistence type="predicted"/>
<organism evidence="1 2">
    <name type="scientific">Candidatus Faeciplasma avium</name>
    <dbReference type="NCBI Taxonomy" id="2840798"/>
    <lineage>
        <taxon>Bacteria</taxon>
        <taxon>Bacillati</taxon>
        <taxon>Bacillota</taxon>
        <taxon>Clostridia</taxon>
        <taxon>Eubacteriales</taxon>
        <taxon>Oscillospiraceae</taxon>
        <taxon>Oscillospiraceae incertae sedis</taxon>
        <taxon>Candidatus Faeciplasma</taxon>
    </lineage>
</organism>
<evidence type="ECO:0000313" key="2">
    <source>
        <dbReference type="Proteomes" id="UP000823960"/>
    </source>
</evidence>
<protein>
    <submittedName>
        <fullName evidence="1">Uncharacterized protein</fullName>
    </submittedName>
</protein>
<dbReference type="AlphaFoldDB" id="A0A9D1NQ94"/>
<name>A0A9D1NQ94_9FIRM</name>
<evidence type="ECO:0000313" key="1">
    <source>
        <dbReference type="EMBL" id="HIV10831.1"/>
    </source>
</evidence>
<reference evidence="1" key="2">
    <citation type="journal article" date="2021" name="PeerJ">
        <title>Extensive microbial diversity within the chicken gut microbiome revealed by metagenomics and culture.</title>
        <authorList>
            <person name="Gilroy R."/>
            <person name="Ravi A."/>
            <person name="Getino M."/>
            <person name="Pursley I."/>
            <person name="Horton D.L."/>
            <person name="Alikhan N.F."/>
            <person name="Baker D."/>
            <person name="Gharbi K."/>
            <person name="Hall N."/>
            <person name="Watson M."/>
            <person name="Adriaenssens E.M."/>
            <person name="Foster-Nyarko E."/>
            <person name="Jarju S."/>
            <person name="Secka A."/>
            <person name="Antonio M."/>
            <person name="Oren A."/>
            <person name="Chaudhuri R.R."/>
            <person name="La Ragione R."/>
            <person name="Hildebrand F."/>
            <person name="Pallen M.J."/>
        </authorList>
    </citation>
    <scope>NUCLEOTIDE SEQUENCE</scope>
    <source>
        <strain evidence="1">1370</strain>
    </source>
</reference>